<organism evidence="1 2">
    <name type="scientific">Acidithiobacillus ferrooxidans</name>
    <name type="common">Thiobacillus ferrooxidans</name>
    <dbReference type="NCBI Taxonomy" id="920"/>
    <lineage>
        <taxon>Bacteria</taxon>
        <taxon>Pseudomonadati</taxon>
        <taxon>Pseudomonadota</taxon>
        <taxon>Acidithiobacillia</taxon>
        <taxon>Acidithiobacillales</taxon>
        <taxon>Acidithiobacillaceae</taxon>
        <taxon>Acidithiobacillus</taxon>
    </lineage>
</organism>
<dbReference type="AlphaFoldDB" id="A0A179BPT0"/>
<evidence type="ECO:0008006" key="3">
    <source>
        <dbReference type="Google" id="ProtNLM"/>
    </source>
</evidence>
<dbReference type="Gene3D" id="1.25.40.10">
    <property type="entry name" value="Tetratricopeptide repeat domain"/>
    <property type="match status" value="1"/>
</dbReference>
<dbReference type="InterPro" id="IPR006597">
    <property type="entry name" value="Sel1-like"/>
</dbReference>
<dbReference type="Pfam" id="PF08238">
    <property type="entry name" value="Sel1"/>
    <property type="match status" value="2"/>
</dbReference>
<keyword evidence="2" id="KW-1185">Reference proteome</keyword>
<evidence type="ECO:0000313" key="2">
    <source>
        <dbReference type="Proteomes" id="UP000078302"/>
    </source>
</evidence>
<dbReference type="SMART" id="SM00671">
    <property type="entry name" value="SEL1"/>
    <property type="match status" value="1"/>
</dbReference>
<evidence type="ECO:0000313" key="1">
    <source>
        <dbReference type="EMBL" id="OAP93439.1"/>
    </source>
</evidence>
<dbReference type="OrthoDB" id="9792653at2"/>
<dbReference type="InterPro" id="IPR011990">
    <property type="entry name" value="TPR-like_helical_dom_sf"/>
</dbReference>
<gene>
    <name evidence="1" type="ORF">A4H96_00405</name>
</gene>
<proteinExistence type="predicted"/>
<name>A0A179BPT0_ACIFR</name>
<dbReference type="RefSeq" id="WP_064217743.1">
    <property type="nucleotide sequence ID" value="NZ_LVXZ01000006.1"/>
</dbReference>
<reference evidence="1 2" key="1">
    <citation type="submission" date="2016-04" db="EMBL/GenBank/DDBJ databases">
        <title>Acidithiobacillus ferrooxidans genome sequencing and assembly.</title>
        <authorList>
            <person name="Zhou Z."/>
        </authorList>
    </citation>
    <scope>NUCLEOTIDE SEQUENCE [LARGE SCALE GENOMIC DNA]</scope>
    <source>
        <strain evidence="1 2">BY0502</strain>
    </source>
</reference>
<comment type="caution">
    <text evidence="1">The sequence shown here is derived from an EMBL/GenBank/DDBJ whole genome shotgun (WGS) entry which is preliminary data.</text>
</comment>
<sequence>MSPVFVSTQTAALLTGKSVRTVHNWLESGVIMGKAVSAAHIPGGQMWQIDLSSIAANVQTEMTDEFLECVRRADAGDAKETNNVGTYFYKSGEYKIAVGWFEVAAKKGCADAMDLLSMCYINGIGVGKSHALGIQWLGKAAALGHSVAKAKLLALGFEV</sequence>
<dbReference type="EMBL" id="LVXZ01000006">
    <property type="protein sequence ID" value="OAP93439.1"/>
    <property type="molecule type" value="Genomic_DNA"/>
</dbReference>
<accession>A0A179BPT0</accession>
<dbReference type="Proteomes" id="UP000078302">
    <property type="component" value="Unassembled WGS sequence"/>
</dbReference>
<protein>
    <recommendedName>
        <fullName evidence="3">Sel1 repeat family protein</fullName>
    </recommendedName>
</protein>
<dbReference type="SUPFAM" id="SSF81901">
    <property type="entry name" value="HCP-like"/>
    <property type="match status" value="1"/>
</dbReference>